<sequence length="120" mass="13942">MDTFKLPEDALYEISGCAQREPFALQVLGDEMEPEFPNGCIIIIEPSHSCPNPSYVFAEVEGVRWFREYHRDPDGRERLVALNPLYPEIDLTGLEWLVLGVIVQRNIRRRIKHYNYPLPA</sequence>
<dbReference type="InterPro" id="IPR039418">
    <property type="entry name" value="LexA-like"/>
</dbReference>
<dbReference type="Gene3D" id="2.10.109.10">
    <property type="entry name" value="Umud Fragment, subunit A"/>
    <property type="match status" value="1"/>
</dbReference>
<dbReference type="SUPFAM" id="SSF51306">
    <property type="entry name" value="LexA/Signal peptidase"/>
    <property type="match status" value="1"/>
</dbReference>
<evidence type="ECO:0000313" key="3">
    <source>
        <dbReference type="Proteomes" id="UP000502699"/>
    </source>
</evidence>
<accession>A0A6G7VBA8</accession>
<dbReference type="CDD" id="cd06529">
    <property type="entry name" value="S24_LexA-like"/>
    <property type="match status" value="1"/>
</dbReference>
<dbReference type="InterPro" id="IPR015927">
    <property type="entry name" value="Peptidase_S24_S26A/B/C"/>
</dbReference>
<dbReference type="AlphaFoldDB" id="A0A6G7VBA8"/>
<reference evidence="3" key="1">
    <citation type="submission" date="2020-01" db="EMBL/GenBank/DDBJ databases">
        <title>Caldichromatium gen. nov., sp. nov., a thermophilic purple sulfur bacterium member of the family Chromatiaceae isolated from Nakabusa hot spring, Japan.</title>
        <authorList>
            <person name="Saini M.K."/>
            <person name="Hanada S."/>
            <person name="Tank M."/>
        </authorList>
    </citation>
    <scope>NUCLEOTIDE SEQUENCE [LARGE SCALE GENOMIC DNA]</scope>
    <source>
        <strain evidence="3">No.7</strain>
    </source>
</reference>
<dbReference type="RefSeq" id="WP_166269928.1">
    <property type="nucleotide sequence ID" value="NZ_CP048029.1"/>
</dbReference>
<gene>
    <name evidence="2" type="ORF">GWK36_03185</name>
</gene>
<name>A0A6G7VBA8_9GAMM</name>
<feature type="domain" description="Peptidase S24/S26A/S26B/S26C" evidence="1">
    <location>
        <begin position="18"/>
        <end position="103"/>
    </location>
</feature>
<organism evidence="2 3">
    <name type="scientific">Caldichromatium japonicum</name>
    <dbReference type="NCBI Taxonomy" id="2699430"/>
    <lineage>
        <taxon>Bacteria</taxon>
        <taxon>Pseudomonadati</taxon>
        <taxon>Pseudomonadota</taxon>
        <taxon>Gammaproteobacteria</taxon>
        <taxon>Chromatiales</taxon>
        <taxon>Chromatiaceae</taxon>
        <taxon>Caldichromatium</taxon>
    </lineage>
</organism>
<evidence type="ECO:0000313" key="2">
    <source>
        <dbReference type="EMBL" id="QIK37156.1"/>
    </source>
</evidence>
<dbReference type="KEGG" id="cjap:GWK36_03185"/>
<dbReference type="EMBL" id="CP048029">
    <property type="protein sequence ID" value="QIK37156.1"/>
    <property type="molecule type" value="Genomic_DNA"/>
</dbReference>
<evidence type="ECO:0000259" key="1">
    <source>
        <dbReference type="Pfam" id="PF00717"/>
    </source>
</evidence>
<proteinExistence type="predicted"/>
<dbReference type="InterPro" id="IPR036286">
    <property type="entry name" value="LexA/Signal_pep-like_sf"/>
</dbReference>
<dbReference type="Proteomes" id="UP000502699">
    <property type="component" value="Chromosome"/>
</dbReference>
<protein>
    <submittedName>
        <fullName evidence="2">S24 family peptidase</fullName>
    </submittedName>
</protein>
<dbReference type="Pfam" id="PF00717">
    <property type="entry name" value="Peptidase_S24"/>
    <property type="match status" value="1"/>
</dbReference>
<keyword evidence="3" id="KW-1185">Reference proteome</keyword>